<sequence>MDILLNRVFTNRELVSLVNTGSMRYAEKASKRYGINAKNISEMLKAIYSYLGANHRNEYYYKNELLNKIVFGKHSPNTTSALRELPISKSIADFIIINGRAQVYEIKTELDTLQRLDGQLRDYYKAFKYVNVITDEKYVERIKEAVNKDIGIYTLTKRNQIHEIRKAKEHISELQSDVMFKILRKSEFEQLNLNKFGQLPKVGASQYYKANFELFNQLSKEEQQRELTLILKQRYLKRFKGKIDLIEKCPDELKELVYFSKLKDDQITHLNNFLIE</sequence>
<comment type="caution">
    <text evidence="1">The sequence shown here is derived from an EMBL/GenBank/DDBJ whole genome shotgun (WGS) entry which is preliminary data.</text>
</comment>
<name>A0AAW6XKN0_9LACO</name>
<proteinExistence type="predicted"/>
<protein>
    <submittedName>
        <fullName evidence="1">Sce7726 family protein</fullName>
    </submittedName>
</protein>
<dbReference type="InterPro" id="IPR047729">
    <property type="entry name" value="Sce7726-like"/>
</dbReference>
<evidence type="ECO:0000313" key="1">
    <source>
        <dbReference type="EMBL" id="MDK6503348.1"/>
    </source>
</evidence>
<evidence type="ECO:0000313" key="2">
    <source>
        <dbReference type="Proteomes" id="UP001230300"/>
    </source>
</evidence>
<dbReference type="NCBIfam" id="NF033832">
    <property type="entry name" value="sce7726_fam"/>
    <property type="match status" value="1"/>
</dbReference>
<organism evidence="1 2">
    <name type="scientific">Lactobacillus crispatus</name>
    <dbReference type="NCBI Taxonomy" id="47770"/>
    <lineage>
        <taxon>Bacteria</taxon>
        <taxon>Bacillati</taxon>
        <taxon>Bacillota</taxon>
        <taxon>Bacilli</taxon>
        <taxon>Lactobacillales</taxon>
        <taxon>Lactobacillaceae</taxon>
        <taxon>Lactobacillus</taxon>
    </lineage>
</organism>
<dbReference type="AlphaFoldDB" id="A0AAW6XKN0"/>
<accession>A0AAW6XKN0</accession>
<dbReference type="Proteomes" id="UP001230300">
    <property type="component" value="Unassembled WGS sequence"/>
</dbReference>
<reference evidence="1" key="1">
    <citation type="submission" date="2023-05" db="EMBL/GenBank/DDBJ databases">
        <title>Cataloging the Phylogenetic Diversity of Human Bladder Bacteria.</title>
        <authorList>
            <person name="Du J."/>
        </authorList>
    </citation>
    <scope>NUCLEOTIDE SEQUENCE</scope>
    <source>
        <strain evidence="1">UMB9226</strain>
    </source>
</reference>
<gene>
    <name evidence="1" type="ORF">QP235_09250</name>
</gene>
<dbReference type="RefSeq" id="WP_101887563.1">
    <property type="nucleotide sequence ID" value="NZ_JASOGN010000044.1"/>
</dbReference>
<dbReference type="EMBL" id="JASOGN010000044">
    <property type="protein sequence ID" value="MDK6503348.1"/>
    <property type="molecule type" value="Genomic_DNA"/>
</dbReference>